<evidence type="ECO:0000313" key="1">
    <source>
        <dbReference type="EMBL" id="CAF1251063.1"/>
    </source>
</evidence>
<reference evidence="1" key="1">
    <citation type="submission" date="2021-02" db="EMBL/GenBank/DDBJ databases">
        <authorList>
            <person name="Nowell W R."/>
        </authorList>
    </citation>
    <scope>NUCLEOTIDE SEQUENCE</scope>
</reference>
<dbReference type="Proteomes" id="UP000663864">
    <property type="component" value="Unassembled WGS sequence"/>
</dbReference>
<name>A0A815A184_9BILA</name>
<gene>
    <name evidence="1" type="ORF">ZHD862_LOCUS25389</name>
</gene>
<organism evidence="1 2">
    <name type="scientific">Rotaria sordida</name>
    <dbReference type="NCBI Taxonomy" id="392033"/>
    <lineage>
        <taxon>Eukaryota</taxon>
        <taxon>Metazoa</taxon>
        <taxon>Spiralia</taxon>
        <taxon>Gnathifera</taxon>
        <taxon>Rotifera</taxon>
        <taxon>Eurotatoria</taxon>
        <taxon>Bdelloidea</taxon>
        <taxon>Philodinida</taxon>
        <taxon>Philodinidae</taxon>
        <taxon>Rotaria</taxon>
    </lineage>
</organism>
<sequence length="335" mass="38807">MYLSTDVCVMATLRAIHFFSVVRVTIKLGFKEKKNCLKQQNCGISSSLEVTSSQTTLNIISDDKCLLDIGEIGVKLRLIEKLIRSCKDLIKQSTFIDVCMEAFTKNSDHFADALIQAESDLKQSCTGILSTIELNRNRTTITQRKEDKMINRDPGYYERNHKFTEEQLRYFVSVGPFQHRLHKFPKNKVLEAAKTTLEELYNFFTSSVKRYYCLRNILEQSTFGLTIKSLSDTRWTANYESLHCVVESFSEIIDCLESIELVESKQFDKETKTQAKNIKNKLMSYEFVVLLKFMVNVTRTTNLLTIHLQKKRNGSIIINGINDKYKQIDSKYEKQ</sequence>
<dbReference type="AlphaFoldDB" id="A0A815A184"/>
<proteinExistence type="predicted"/>
<protein>
    <submittedName>
        <fullName evidence="1">Uncharacterized protein</fullName>
    </submittedName>
</protein>
<accession>A0A815A184</accession>
<evidence type="ECO:0000313" key="2">
    <source>
        <dbReference type="Proteomes" id="UP000663864"/>
    </source>
</evidence>
<comment type="caution">
    <text evidence="1">The sequence shown here is derived from an EMBL/GenBank/DDBJ whole genome shotgun (WGS) entry which is preliminary data.</text>
</comment>
<dbReference type="EMBL" id="CAJNOT010001803">
    <property type="protein sequence ID" value="CAF1251063.1"/>
    <property type="molecule type" value="Genomic_DNA"/>
</dbReference>